<reference evidence="2 5" key="2">
    <citation type="submission" date="2020-08" db="EMBL/GenBank/DDBJ databases">
        <title>Genomic Encyclopedia of Type Strains, Phase III (KMG-III): the genomes of soil and plant-associated and newly described type strains.</title>
        <authorList>
            <person name="Whitman W."/>
        </authorList>
    </citation>
    <scope>NUCLEOTIDE SEQUENCE [LARGE SCALE GENOMIC DNA]</scope>
    <source>
        <strain evidence="2 5">CECT 3146</strain>
    </source>
</reference>
<feature type="transmembrane region" description="Helical" evidence="1">
    <location>
        <begin position="49"/>
        <end position="71"/>
    </location>
</feature>
<keyword evidence="1" id="KW-0472">Membrane</keyword>
<keyword evidence="1" id="KW-0812">Transmembrane</keyword>
<dbReference type="Pfam" id="PF25637">
    <property type="entry name" value="DUF7942"/>
    <property type="match status" value="1"/>
</dbReference>
<dbReference type="EMBL" id="JACHJD010000009">
    <property type="protein sequence ID" value="MBB5106186.1"/>
    <property type="molecule type" value="Genomic_DNA"/>
</dbReference>
<sequence>MSNASRPRLRHLFALATDTWLARAYLAVVAVALGFFLGAWYVGPEPGLAGFYPFLATAPLGALALLVSVPAEHSSLTWLSPTLFATGTALAGLCNAALLGRLVRGRGPRTA</sequence>
<dbReference type="KEGG" id="sspb:CP982_16235"/>
<proteinExistence type="predicted"/>
<name>A0A5P2XC91_STRST</name>
<feature type="transmembrane region" description="Helical" evidence="1">
    <location>
        <begin position="83"/>
        <end position="103"/>
    </location>
</feature>
<feature type="transmembrane region" description="Helical" evidence="1">
    <location>
        <begin position="20"/>
        <end position="42"/>
    </location>
</feature>
<reference evidence="3 4" key="1">
    <citation type="submission" date="2017-09" db="EMBL/GenBank/DDBJ databases">
        <authorList>
            <person name="Lee N."/>
            <person name="Cho B.-K."/>
        </authorList>
    </citation>
    <scope>NUCLEOTIDE SEQUENCE [LARGE SCALE GENOMIC DNA]</scope>
    <source>
        <strain evidence="3 4">ATCC 27465</strain>
    </source>
</reference>
<dbReference type="Proteomes" id="UP000549009">
    <property type="component" value="Unassembled WGS sequence"/>
</dbReference>
<dbReference type="InterPro" id="IPR057702">
    <property type="entry name" value="DUF7942"/>
</dbReference>
<dbReference type="AlphaFoldDB" id="A0A5P2XC91"/>
<dbReference type="RefSeq" id="WP_150511199.1">
    <property type="nucleotide sequence ID" value="NZ_BMSQ01000019.1"/>
</dbReference>
<keyword evidence="5" id="KW-1185">Reference proteome</keyword>
<evidence type="ECO:0000313" key="3">
    <source>
        <dbReference type="EMBL" id="QEV60092.1"/>
    </source>
</evidence>
<dbReference type="Proteomes" id="UP000326505">
    <property type="component" value="Chromosome"/>
</dbReference>
<organism evidence="3 4">
    <name type="scientific">Streptomyces spectabilis</name>
    <dbReference type="NCBI Taxonomy" id="68270"/>
    <lineage>
        <taxon>Bacteria</taxon>
        <taxon>Bacillati</taxon>
        <taxon>Actinomycetota</taxon>
        <taxon>Actinomycetes</taxon>
        <taxon>Kitasatosporales</taxon>
        <taxon>Streptomycetaceae</taxon>
        <taxon>Streptomyces</taxon>
    </lineage>
</organism>
<dbReference type="EMBL" id="CP023690">
    <property type="protein sequence ID" value="QEV60092.1"/>
    <property type="molecule type" value="Genomic_DNA"/>
</dbReference>
<accession>A0A5P2XC91</accession>
<protein>
    <submittedName>
        <fullName evidence="3">Uncharacterized protein</fullName>
    </submittedName>
</protein>
<evidence type="ECO:0000313" key="2">
    <source>
        <dbReference type="EMBL" id="MBB5106186.1"/>
    </source>
</evidence>
<dbReference type="NCBIfam" id="NF046119">
    <property type="entry name" value="memb_SCO4225"/>
    <property type="match status" value="1"/>
</dbReference>
<evidence type="ECO:0000256" key="1">
    <source>
        <dbReference type="SAM" id="Phobius"/>
    </source>
</evidence>
<evidence type="ECO:0000313" key="4">
    <source>
        <dbReference type="Proteomes" id="UP000326505"/>
    </source>
</evidence>
<keyword evidence="1" id="KW-1133">Transmembrane helix</keyword>
<gene>
    <name evidence="3" type="ORF">CP982_16235</name>
    <name evidence="2" type="ORF">FHS40_005290</name>
</gene>
<evidence type="ECO:0000313" key="5">
    <source>
        <dbReference type="Proteomes" id="UP000549009"/>
    </source>
</evidence>